<dbReference type="AlphaFoldDB" id="A0A8H7CXN2"/>
<evidence type="ECO:0000313" key="1">
    <source>
        <dbReference type="EMBL" id="KAF7351746.1"/>
    </source>
</evidence>
<name>A0A8H7CXN2_9AGAR</name>
<keyword evidence="2" id="KW-1185">Reference proteome</keyword>
<sequence length="147" mass="16661">MEDISSPVSPSHPYLPPEHEHIIFEMAALTHRRTIPRLILVAARVKLWIEPLLYQVVTLSARASEERESLGLPYFNLNILLKAIERKSPLFFQNAVKHLFLEHGVLPRELEIVCAACTGVVNIFHLNTGLRDLGPLRSLLIVLDGRQ</sequence>
<gene>
    <name evidence="1" type="ORF">MSAN_01607800</name>
</gene>
<dbReference type="OrthoDB" id="3070099at2759"/>
<reference evidence="1" key="1">
    <citation type="submission" date="2020-05" db="EMBL/GenBank/DDBJ databases">
        <title>Mycena genomes resolve the evolution of fungal bioluminescence.</title>
        <authorList>
            <person name="Tsai I.J."/>
        </authorList>
    </citation>
    <scope>NUCLEOTIDE SEQUENCE</scope>
    <source>
        <strain evidence="1">160909Yilan</strain>
    </source>
</reference>
<proteinExistence type="predicted"/>
<accession>A0A8H7CXN2</accession>
<comment type="caution">
    <text evidence="1">The sequence shown here is derived from an EMBL/GenBank/DDBJ whole genome shotgun (WGS) entry which is preliminary data.</text>
</comment>
<protein>
    <submittedName>
        <fullName evidence="1">Uncharacterized protein</fullName>
    </submittedName>
</protein>
<evidence type="ECO:0000313" key="2">
    <source>
        <dbReference type="Proteomes" id="UP000623467"/>
    </source>
</evidence>
<organism evidence="1 2">
    <name type="scientific">Mycena sanguinolenta</name>
    <dbReference type="NCBI Taxonomy" id="230812"/>
    <lineage>
        <taxon>Eukaryota</taxon>
        <taxon>Fungi</taxon>
        <taxon>Dikarya</taxon>
        <taxon>Basidiomycota</taxon>
        <taxon>Agaricomycotina</taxon>
        <taxon>Agaricomycetes</taxon>
        <taxon>Agaricomycetidae</taxon>
        <taxon>Agaricales</taxon>
        <taxon>Marasmiineae</taxon>
        <taxon>Mycenaceae</taxon>
        <taxon>Mycena</taxon>
    </lineage>
</organism>
<dbReference type="Proteomes" id="UP000623467">
    <property type="component" value="Unassembled WGS sequence"/>
</dbReference>
<dbReference type="EMBL" id="JACAZH010000013">
    <property type="protein sequence ID" value="KAF7351746.1"/>
    <property type="molecule type" value="Genomic_DNA"/>
</dbReference>